<evidence type="ECO:0000256" key="11">
    <source>
        <dbReference type="PIRSR" id="PIRSR602401-1"/>
    </source>
</evidence>
<keyword evidence="4 13" id="KW-0812">Transmembrane</keyword>
<evidence type="ECO:0000256" key="2">
    <source>
        <dbReference type="ARBA" id="ARBA00010617"/>
    </source>
</evidence>
<organism evidence="14 15">
    <name type="scientific">Phaseolus angularis</name>
    <name type="common">Azuki bean</name>
    <name type="synonym">Vigna angularis</name>
    <dbReference type="NCBI Taxonomy" id="3914"/>
    <lineage>
        <taxon>Eukaryota</taxon>
        <taxon>Viridiplantae</taxon>
        <taxon>Streptophyta</taxon>
        <taxon>Embryophyta</taxon>
        <taxon>Tracheophyta</taxon>
        <taxon>Spermatophyta</taxon>
        <taxon>Magnoliopsida</taxon>
        <taxon>eudicotyledons</taxon>
        <taxon>Gunneridae</taxon>
        <taxon>Pentapetalae</taxon>
        <taxon>rosids</taxon>
        <taxon>fabids</taxon>
        <taxon>Fabales</taxon>
        <taxon>Fabaceae</taxon>
        <taxon>Papilionoideae</taxon>
        <taxon>50 kb inversion clade</taxon>
        <taxon>NPAAA clade</taxon>
        <taxon>indigoferoid/millettioid clade</taxon>
        <taxon>Phaseoleae</taxon>
        <taxon>Vigna</taxon>
    </lineage>
</organism>
<dbReference type="InterPro" id="IPR002401">
    <property type="entry name" value="Cyt_P450_E_grp-I"/>
</dbReference>
<comment type="cofactor">
    <cofactor evidence="11">
        <name>heme</name>
        <dbReference type="ChEBI" id="CHEBI:30413"/>
    </cofactor>
</comment>
<dbReference type="GO" id="GO:0005506">
    <property type="term" value="F:iron ion binding"/>
    <property type="evidence" value="ECO:0007669"/>
    <property type="project" value="InterPro"/>
</dbReference>
<accession>A0A8T0KCP8</accession>
<dbReference type="Gene3D" id="1.10.630.10">
    <property type="entry name" value="Cytochrome P450"/>
    <property type="match status" value="1"/>
</dbReference>
<feature type="transmembrane region" description="Helical" evidence="13">
    <location>
        <begin position="12"/>
        <end position="38"/>
    </location>
</feature>
<keyword evidence="10 13" id="KW-0472">Membrane</keyword>
<evidence type="ECO:0000256" key="6">
    <source>
        <dbReference type="ARBA" id="ARBA00022989"/>
    </source>
</evidence>
<evidence type="ECO:0000256" key="13">
    <source>
        <dbReference type="SAM" id="Phobius"/>
    </source>
</evidence>
<evidence type="ECO:0000256" key="1">
    <source>
        <dbReference type="ARBA" id="ARBA00004167"/>
    </source>
</evidence>
<comment type="caution">
    <text evidence="14">The sequence shown here is derived from an EMBL/GenBank/DDBJ whole genome shotgun (WGS) entry which is preliminary data.</text>
</comment>
<comment type="subcellular location">
    <subcellularLocation>
        <location evidence="1">Membrane</location>
        <topology evidence="1">Single-pass membrane protein</topology>
    </subcellularLocation>
</comment>
<evidence type="ECO:0000256" key="10">
    <source>
        <dbReference type="ARBA" id="ARBA00023136"/>
    </source>
</evidence>
<dbReference type="InterPro" id="IPR001128">
    <property type="entry name" value="Cyt_P450"/>
</dbReference>
<dbReference type="PANTHER" id="PTHR24282">
    <property type="entry name" value="CYTOCHROME P450 FAMILY MEMBER"/>
    <property type="match status" value="1"/>
</dbReference>
<dbReference type="PROSITE" id="PS00086">
    <property type="entry name" value="CYTOCHROME_P450"/>
    <property type="match status" value="1"/>
</dbReference>
<proteinExistence type="inferred from homology"/>
<keyword evidence="6 13" id="KW-1133">Transmembrane helix</keyword>
<evidence type="ECO:0000256" key="7">
    <source>
        <dbReference type="ARBA" id="ARBA00023002"/>
    </source>
</evidence>
<evidence type="ECO:0000256" key="5">
    <source>
        <dbReference type="ARBA" id="ARBA00022723"/>
    </source>
</evidence>
<gene>
    <name evidence="14" type="ORF">HKW66_Vig0144730</name>
</gene>
<dbReference type="InterPro" id="IPR036396">
    <property type="entry name" value="Cyt_P450_sf"/>
</dbReference>
<evidence type="ECO:0000256" key="8">
    <source>
        <dbReference type="ARBA" id="ARBA00023004"/>
    </source>
</evidence>
<keyword evidence="8 11" id="KW-0408">Iron</keyword>
<sequence length="546" mass="61906">MEQFSFSFLKAIVCLVVSVIGVVIPLWAVKMVYTLWLWPKAFEKLLRAQGLRGDPYSLLFTSNQNPAPQNNPQLQSFVVSDDVAPRLSLRPNNTVAKYGSLFLPPQNLLLYINVRSTEFGHESKNSFFWEGTTPKVIITDPNQIKKVFNNIHDFQKQNISGIAKFLVTGLINSEGDKWIQHRKIINPAFHVEKLKNMLPAFSQSCHDVISEWKGMLSSDGKCEIDVSPFIQNLSRDVISRTAFGSSYAEGKKIFQLLRIQGYLVMTAKYSNTPILRHLPTPNKMKMRAVDKEMKNSIGNIIKKREKAMKKGESNNKDLLGMLLESNQMEIQGNGNRKSVGMTIEEVISQCKLFYLAGQDTTSSLLVWTLIMLSRYPEWQNRAREEVLHVFGKQNPNIDGLSQLKTMTMILYEVLRLFPPTVFHNRRLQKDMKLGNLSLPAGVNVTLPIFLLHQDVDIWGNDAMEFKPERFSEGVAKATKGQVVFYPFGWGPRICIGQNFALLEAKVVLSLFLQNFSFELSPVYVHAPAVMLSLQPKHGAPLILQTL</sequence>
<evidence type="ECO:0000256" key="12">
    <source>
        <dbReference type="RuleBase" id="RU000461"/>
    </source>
</evidence>
<dbReference type="PANTHER" id="PTHR24282:SF253">
    <property type="entry name" value="11-OXO-BETA-AMYRIN 30-OXIDASE"/>
    <property type="match status" value="1"/>
</dbReference>
<dbReference type="GO" id="GO:0004497">
    <property type="term" value="F:monooxygenase activity"/>
    <property type="evidence" value="ECO:0007669"/>
    <property type="project" value="UniProtKB-KW"/>
</dbReference>
<protein>
    <submittedName>
        <fullName evidence="14">11-oxo-beta-amyrin 30-oxidase</fullName>
    </submittedName>
</protein>
<feature type="binding site" description="axial binding residue" evidence="11">
    <location>
        <position position="494"/>
    </location>
    <ligand>
        <name>heme</name>
        <dbReference type="ChEBI" id="CHEBI:30413"/>
    </ligand>
    <ligandPart>
        <name>Fe</name>
        <dbReference type="ChEBI" id="CHEBI:18248"/>
    </ligandPart>
</feature>
<evidence type="ECO:0000256" key="9">
    <source>
        <dbReference type="ARBA" id="ARBA00023033"/>
    </source>
</evidence>
<dbReference type="SUPFAM" id="SSF48264">
    <property type="entry name" value="Cytochrome P450"/>
    <property type="match status" value="1"/>
</dbReference>
<dbReference type="PRINTS" id="PR00463">
    <property type="entry name" value="EP450I"/>
</dbReference>
<dbReference type="Pfam" id="PF00067">
    <property type="entry name" value="p450"/>
    <property type="match status" value="1"/>
</dbReference>
<dbReference type="GO" id="GO:0020037">
    <property type="term" value="F:heme binding"/>
    <property type="evidence" value="ECO:0007669"/>
    <property type="project" value="InterPro"/>
</dbReference>
<evidence type="ECO:0000313" key="15">
    <source>
        <dbReference type="Proteomes" id="UP000743370"/>
    </source>
</evidence>
<keyword evidence="7 12" id="KW-0560">Oxidoreductase</keyword>
<reference evidence="14 15" key="1">
    <citation type="submission" date="2020-05" db="EMBL/GenBank/DDBJ databases">
        <title>Vigna angularis (adzuki bean) Var. LongXiaoDou No. 4 denovo assembly.</title>
        <authorList>
            <person name="Xiang H."/>
        </authorList>
    </citation>
    <scope>NUCLEOTIDE SEQUENCE [LARGE SCALE GENOMIC DNA]</scope>
    <source>
        <tissue evidence="14">Leaf</tissue>
    </source>
</reference>
<keyword evidence="3 11" id="KW-0349">Heme</keyword>
<dbReference type="InterPro" id="IPR050665">
    <property type="entry name" value="Cytochrome_P450_Monooxygen"/>
</dbReference>
<evidence type="ECO:0000256" key="4">
    <source>
        <dbReference type="ARBA" id="ARBA00022692"/>
    </source>
</evidence>
<dbReference type="GO" id="GO:0016020">
    <property type="term" value="C:membrane"/>
    <property type="evidence" value="ECO:0007669"/>
    <property type="project" value="UniProtKB-SubCell"/>
</dbReference>
<dbReference type="PRINTS" id="PR00385">
    <property type="entry name" value="P450"/>
</dbReference>
<dbReference type="InterPro" id="IPR017972">
    <property type="entry name" value="Cyt_P450_CS"/>
</dbReference>
<evidence type="ECO:0000256" key="3">
    <source>
        <dbReference type="ARBA" id="ARBA00022617"/>
    </source>
</evidence>
<dbReference type="AlphaFoldDB" id="A0A8T0KCP8"/>
<name>A0A8T0KCP8_PHAAN</name>
<keyword evidence="5 11" id="KW-0479">Metal-binding</keyword>
<evidence type="ECO:0000313" key="14">
    <source>
        <dbReference type="EMBL" id="KAG2397291.1"/>
    </source>
</evidence>
<keyword evidence="9 12" id="KW-0503">Monooxygenase</keyword>
<comment type="similarity">
    <text evidence="2 12">Belongs to the cytochrome P450 family.</text>
</comment>
<dbReference type="EMBL" id="JABFOF010000005">
    <property type="protein sequence ID" value="KAG2397291.1"/>
    <property type="molecule type" value="Genomic_DNA"/>
</dbReference>
<dbReference type="GO" id="GO:0016705">
    <property type="term" value="F:oxidoreductase activity, acting on paired donors, with incorporation or reduction of molecular oxygen"/>
    <property type="evidence" value="ECO:0007669"/>
    <property type="project" value="InterPro"/>
</dbReference>
<dbReference type="Proteomes" id="UP000743370">
    <property type="component" value="Unassembled WGS sequence"/>
</dbReference>